<dbReference type="InterPro" id="IPR006447">
    <property type="entry name" value="Myb_dom_plants"/>
</dbReference>
<evidence type="ECO:0000259" key="9">
    <source>
        <dbReference type="PROSITE" id="PS51294"/>
    </source>
</evidence>
<keyword evidence="2" id="KW-0805">Transcription regulation</keyword>
<dbReference type="PROSITE" id="PS51293">
    <property type="entry name" value="SANT"/>
    <property type="match status" value="1"/>
</dbReference>
<evidence type="ECO:0000256" key="6">
    <source>
        <dbReference type="SAM" id="MobiDB-lite"/>
    </source>
</evidence>
<dbReference type="InterPro" id="IPR017884">
    <property type="entry name" value="SANT_dom"/>
</dbReference>
<evidence type="ECO:0000313" key="10">
    <source>
        <dbReference type="EMBL" id="CAJ1977009.1"/>
    </source>
</evidence>
<dbReference type="SUPFAM" id="SSF46689">
    <property type="entry name" value="Homeodomain-like"/>
    <property type="match status" value="1"/>
</dbReference>
<dbReference type="Pfam" id="PF24904">
    <property type="entry name" value="RVE6"/>
    <property type="match status" value="1"/>
</dbReference>
<dbReference type="PROSITE" id="PS51294">
    <property type="entry name" value="HTH_MYB"/>
    <property type="match status" value="1"/>
</dbReference>
<keyword evidence="11" id="KW-1185">Reference proteome</keyword>
<dbReference type="CDD" id="cd00167">
    <property type="entry name" value="SANT"/>
    <property type="match status" value="1"/>
</dbReference>
<dbReference type="EMBL" id="OY731407">
    <property type="protein sequence ID" value="CAJ1977009.1"/>
    <property type="molecule type" value="Genomic_DNA"/>
</dbReference>
<feature type="domain" description="HTH myb-type" evidence="9">
    <location>
        <begin position="46"/>
        <end position="100"/>
    </location>
</feature>
<gene>
    <name evidence="10" type="ORF">AYBTSS11_LOCUS29155</name>
</gene>
<feature type="domain" description="SANT" evidence="8">
    <location>
        <begin position="49"/>
        <end position="100"/>
    </location>
</feature>
<dbReference type="PANTHER" id="PTHR12802:SF103">
    <property type="entry name" value="PROTEIN REVEILLE 6"/>
    <property type="match status" value="1"/>
</dbReference>
<dbReference type="PROSITE" id="PS50090">
    <property type="entry name" value="MYB_LIKE"/>
    <property type="match status" value="1"/>
</dbReference>
<evidence type="ECO:0000256" key="1">
    <source>
        <dbReference type="ARBA" id="ARBA00004123"/>
    </source>
</evidence>
<evidence type="ECO:0000256" key="5">
    <source>
        <dbReference type="ARBA" id="ARBA00023242"/>
    </source>
</evidence>
<dbReference type="PANTHER" id="PTHR12802">
    <property type="entry name" value="SWI/SNF COMPLEX-RELATED"/>
    <property type="match status" value="1"/>
</dbReference>
<dbReference type="Proteomes" id="UP001189624">
    <property type="component" value="Chromosome 10"/>
</dbReference>
<dbReference type="Pfam" id="PF00249">
    <property type="entry name" value="Myb_DNA-binding"/>
    <property type="match status" value="1"/>
</dbReference>
<comment type="subcellular location">
    <subcellularLocation>
        <location evidence="1">Nucleus</location>
    </subcellularLocation>
</comment>
<keyword evidence="4" id="KW-0804">Transcription</keyword>
<sequence length="308" mass="34275">MVSKNPNPSEAFYLDPSGMSLPGILPFTAAADSLEDPAKKTRKPYTITKSRESWTEPEHDKFLEALQLFDRDWKKIEAFVGSKTVIQIRSHAQKYFLKVQKSGTSEHLPPPRPKRKAAHPYPQKASKNVPVLSQVSGLFQSSSALLEPGYTIKHDSSAMLKTPIINTAVSSWSNNSLQKTTTNALHGQKVNNCCSSSESPRAQLVGESNGQGNNIHSLRVLPDFGEVYGFIGSVFDPNVTGHLQKLKRMDPIDVETVLLLMRNLSINLANPDFEDHRRLLASYEVEPESDNYINTDQVMLDVQLKSVT</sequence>
<evidence type="ECO:0000259" key="8">
    <source>
        <dbReference type="PROSITE" id="PS51293"/>
    </source>
</evidence>
<evidence type="ECO:0000256" key="3">
    <source>
        <dbReference type="ARBA" id="ARBA00023125"/>
    </source>
</evidence>
<reference evidence="10" key="1">
    <citation type="submission" date="2023-10" db="EMBL/GenBank/DDBJ databases">
        <authorList>
            <person name="Domelevo Entfellner J.-B."/>
        </authorList>
    </citation>
    <scope>NUCLEOTIDE SEQUENCE</scope>
</reference>
<dbReference type="GO" id="GO:0003677">
    <property type="term" value="F:DNA binding"/>
    <property type="evidence" value="ECO:0007669"/>
    <property type="project" value="UniProtKB-KW"/>
</dbReference>
<evidence type="ECO:0000256" key="4">
    <source>
        <dbReference type="ARBA" id="ARBA00023163"/>
    </source>
</evidence>
<dbReference type="Gene3D" id="1.10.10.60">
    <property type="entry name" value="Homeodomain-like"/>
    <property type="match status" value="1"/>
</dbReference>
<dbReference type="SMART" id="SM00717">
    <property type="entry name" value="SANT"/>
    <property type="match status" value="1"/>
</dbReference>
<organism evidence="10 11">
    <name type="scientific">Sphenostylis stenocarpa</name>
    <dbReference type="NCBI Taxonomy" id="92480"/>
    <lineage>
        <taxon>Eukaryota</taxon>
        <taxon>Viridiplantae</taxon>
        <taxon>Streptophyta</taxon>
        <taxon>Embryophyta</taxon>
        <taxon>Tracheophyta</taxon>
        <taxon>Spermatophyta</taxon>
        <taxon>Magnoliopsida</taxon>
        <taxon>eudicotyledons</taxon>
        <taxon>Gunneridae</taxon>
        <taxon>Pentapetalae</taxon>
        <taxon>rosids</taxon>
        <taxon>fabids</taxon>
        <taxon>Fabales</taxon>
        <taxon>Fabaceae</taxon>
        <taxon>Papilionoideae</taxon>
        <taxon>50 kb inversion clade</taxon>
        <taxon>NPAAA clade</taxon>
        <taxon>indigoferoid/millettioid clade</taxon>
        <taxon>Phaseoleae</taxon>
        <taxon>Sphenostylis</taxon>
    </lineage>
</organism>
<dbReference type="Gramene" id="rna-AYBTSS11_LOCUS29155">
    <property type="protein sequence ID" value="CAJ1977009.1"/>
    <property type="gene ID" value="gene-AYBTSS11_LOCUS29155"/>
</dbReference>
<evidence type="ECO:0000256" key="2">
    <source>
        <dbReference type="ARBA" id="ARBA00023015"/>
    </source>
</evidence>
<dbReference type="AlphaFoldDB" id="A0AA86W239"/>
<dbReference type="GO" id="GO:0005634">
    <property type="term" value="C:nucleus"/>
    <property type="evidence" value="ECO:0007669"/>
    <property type="project" value="UniProtKB-SubCell"/>
</dbReference>
<protein>
    <submittedName>
        <fullName evidence="10">Uncharacterized protein</fullName>
    </submittedName>
</protein>
<dbReference type="InterPro" id="IPR001005">
    <property type="entry name" value="SANT/Myb"/>
</dbReference>
<accession>A0AA86W239</accession>
<proteinExistence type="predicted"/>
<dbReference type="GO" id="GO:0010468">
    <property type="term" value="P:regulation of gene expression"/>
    <property type="evidence" value="ECO:0007669"/>
    <property type="project" value="UniProtKB-ARBA"/>
</dbReference>
<dbReference type="NCBIfam" id="TIGR01557">
    <property type="entry name" value="myb_SHAQKYF"/>
    <property type="match status" value="1"/>
</dbReference>
<name>A0AA86W239_9FABA</name>
<feature type="region of interest" description="Disordered" evidence="6">
    <location>
        <begin position="101"/>
        <end position="125"/>
    </location>
</feature>
<evidence type="ECO:0000313" key="11">
    <source>
        <dbReference type="Proteomes" id="UP001189624"/>
    </source>
</evidence>
<evidence type="ECO:0000259" key="7">
    <source>
        <dbReference type="PROSITE" id="PS50090"/>
    </source>
</evidence>
<dbReference type="FunFam" id="1.10.10.60:FF:000023">
    <property type="entry name" value="protein REVEILLE 6 isoform X1"/>
    <property type="match status" value="1"/>
</dbReference>
<feature type="domain" description="Myb-like" evidence="7">
    <location>
        <begin position="46"/>
        <end position="96"/>
    </location>
</feature>
<dbReference type="InterPro" id="IPR017930">
    <property type="entry name" value="Myb_dom"/>
</dbReference>
<dbReference type="InterPro" id="IPR009057">
    <property type="entry name" value="Homeodomain-like_sf"/>
</dbReference>
<keyword evidence="3" id="KW-0238">DNA-binding</keyword>
<keyword evidence="5" id="KW-0539">Nucleus</keyword>